<dbReference type="AlphaFoldDB" id="A0A382Y7T7"/>
<name>A0A382Y7T7_9ZZZZ</name>
<protein>
    <recommendedName>
        <fullName evidence="1">Sulfatase N-terminal domain-containing protein</fullName>
    </recommendedName>
</protein>
<dbReference type="Gene3D" id="3.40.720.10">
    <property type="entry name" value="Alkaline Phosphatase, subunit A"/>
    <property type="match status" value="1"/>
</dbReference>
<proteinExistence type="predicted"/>
<sequence>MKTVFLLFDSLNRSALGAYGGHHLTPNFDRLASRSIVFDKHFAGSLPCMPARRDMHTGRLNFLHRSWGPLEPFDDSFVGQLKQADIYSHLISDHYHYFEDGGSTYHNRYTTWSFIRGQESDPWIAMVEPPLERFRKTYHPIQYENNRDGHRLQGMINRSAIKNEEDFPVE</sequence>
<reference evidence="2" key="1">
    <citation type="submission" date="2018-05" db="EMBL/GenBank/DDBJ databases">
        <authorList>
            <person name="Lanie J.A."/>
            <person name="Ng W.-L."/>
            <person name="Kazmierczak K.M."/>
            <person name="Andrzejewski T.M."/>
            <person name="Davidsen T.M."/>
            <person name="Wayne K.J."/>
            <person name="Tettelin H."/>
            <person name="Glass J.I."/>
            <person name="Rusch D."/>
            <person name="Podicherti R."/>
            <person name="Tsui H.-C.T."/>
            <person name="Winkler M.E."/>
        </authorList>
    </citation>
    <scope>NUCLEOTIDE SEQUENCE</scope>
</reference>
<evidence type="ECO:0000313" key="2">
    <source>
        <dbReference type="EMBL" id="SVD78891.1"/>
    </source>
</evidence>
<dbReference type="EMBL" id="UINC01173348">
    <property type="protein sequence ID" value="SVD78891.1"/>
    <property type="molecule type" value="Genomic_DNA"/>
</dbReference>
<dbReference type="SUPFAM" id="SSF53649">
    <property type="entry name" value="Alkaline phosphatase-like"/>
    <property type="match status" value="1"/>
</dbReference>
<dbReference type="InterPro" id="IPR000917">
    <property type="entry name" value="Sulfatase_N"/>
</dbReference>
<accession>A0A382Y7T7</accession>
<feature type="domain" description="Sulfatase N-terminal" evidence="1">
    <location>
        <begin position="3"/>
        <end position="116"/>
    </location>
</feature>
<organism evidence="2">
    <name type="scientific">marine metagenome</name>
    <dbReference type="NCBI Taxonomy" id="408172"/>
    <lineage>
        <taxon>unclassified sequences</taxon>
        <taxon>metagenomes</taxon>
        <taxon>ecological metagenomes</taxon>
    </lineage>
</organism>
<gene>
    <name evidence="2" type="ORF">METZ01_LOCUS431745</name>
</gene>
<dbReference type="InterPro" id="IPR017850">
    <property type="entry name" value="Alkaline_phosphatase_core_sf"/>
</dbReference>
<dbReference type="Pfam" id="PF00884">
    <property type="entry name" value="Sulfatase"/>
    <property type="match status" value="1"/>
</dbReference>
<evidence type="ECO:0000259" key="1">
    <source>
        <dbReference type="Pfam" id="PF00884"/>
    </source>
</evidence>